<dbReference type="InterPro" id="IPR014043">
    <property type="entry name" value="Acyl_transferase_dom"/>
</dbReference>
<dbReference type="EMBL" id="CP050177">
    <property type="protein sequence ID" value="QIQ01858.1"/>
    <property type="molecule type" value="Genomic_DNA"/>
</dbReference>
<dbReference type="KEGG" id="slia:HA039_05750"/>
<organism evidence="5 6">
    <name type="scientific">Streptomyces liangshanensis</name>
    <dbReference type="NCBI Taxonomy" id="2717324"/>
    <lineage>
        <taxon>Bacteria</taxon>
        <taxon>Bacillati</taxon>
        <taxon>Actinomycetota</taxon>
        <taxon>Actinomycetes</taxon>
        <taxon>Kitasatosporales</taxon>
        <taxon>Streptomycetaceae</taxon>
        <taxon>Streptomyces</taxon>
    </lineage>
</organism>
<dbReference type="Pfam" id="PF00698">
    <property type="entry name" value="Acyl_transf_1"/>
    <property type="match status" value="1"/>
</dbReference>
<reference evidence="5 6" key="1">
    <citation type="submission" date="2020-03" db="EMBL/GenBank/DDBJ databases">
        <title>A novel species.</title>
        <authorList>
            <person name="Gao J."/>
        </authorList>
    </citation>
    <scope>NUCLEOTIDE SEQUENCE [LARGE SCALE GENOMIC DNA]</scope>
    <source>
        <strain evidence="5 6">QMT-12</strain>
    </source>
</reference>
<evidence type="ECO:0000313" key="6">
    <source>
        <dbReference type="Proteomes" id="UP000501179"/>
    </source>
</evidence>
<dbReference type="InterPro" id="IPR016036">
    <property type="entry name" value="Malonyl_transacylase_ACP-bd"/>
</dbReference>
<protein>
    <submittedName>
        <fullName evidence="5">Acyltransferase domain-containing protein</fullName>
    </submittedName>
</protein>
<evidence type="ECO:0000256" key="3">
    <source>
        <dbReference type="SAM" id="MobiDB-lite"/>
    </source>
</evidence>
<gene>
    <name evidence="5" type="ORF">HA039_05750</name>
</gene>
<dbReference type="RefSeq" id="WP_167024710.1">
    <property type="nucleotide sequence ID" value="NZ_CP050177.1"/>
</dbReference>
<dbReference type="PANTHER" id="PTHR43775:SF37">
    <property type="entry name" value="SI:DKEY-61P9.11"/>
    <property type="match status" value="1"/>
</dbReference>
<dbReference type="InterPro" id="IPR016035">
    <property type="entry name" value="Acyl_Trfase/lysoPLipase"/>
</dbReference>
<sequence length="348" mass="36755">MSVSEQPAPPVALMFAGQGAQHPRMAAGLYGREEIFSRWMDRSFTLFGDDGDRLRAEWLAPEPSPLYDDVSVAQPLLYAVSHALGRMVFGWGVRPVAMLGHSVGELVAATLAGVIDFADGIRLMRGRIDLFADTPPGGMLAVAAGVDDVAEVLGDEVHLAAVNAPRQLLLAGESAPLAEAARRLTAKGLVCREVLARQAFHSPVVAPAVTASLPDWKAAPLRSPALTVYSAYTGGVLTDSDALDPRFWAEQASSPVHFAPTLSALLADHDCRLLETGPGNSLSALARRQPTVAAGRSSVLSLLPPGSLGDEADLRAVETVRRLLRTERTPVAPAARRTDLADSGGPRV</sequence>
<keyword evidence="6" id="KW-1185">Reference proteome</keyword>
<feature type="domain" description="Malonyl-CoA:ACP transacylase (MAT)" evidence="4">
    <location>
        <begin position="14"/>
        <end position="307"/>
    </location>
</feature>
<proteinExistence type="predicted"/>
<evidence type="ECO:0000313" key="5">
    <source>
        <dbReference type="EMBL" id="QIQ01858.1"/>
    </source>
</evidence>
<dbReference type="Proteomes" id="UP000501179">
    <property type="component" value="Chromosome"/>
</dbReference>
<dbReference type="SUPFAM" id="SSF52151">
    <property type="entry name" value="FabD/lysophospholipase-like"/>
    <property type="match status" value="1"/>
</dbReference>
<dbReference type="SUPFAM" id="SSF55048">
    <property type="entry name" value="Probable ACP-binding domain of malonyl-CoA ACP transacylase"/>
    <property type="match status" value="1"/>
</dbReference>
<name>A0A6G9GUC4_9ACTN</name>
<dbReference type="Gene3D" id="3.40.366.10">
    <property type="entry name" value="Malonyl-Coenzyme A Acyl Carrier Protein, domain 2"/>
    <property type="match status" value="1"/>
</dbReference>
<keyword evidence="5" id="KW-0012">Acyltransferase</keyword>
<dbReference type="InterPro" id="IPR001227">
    <property type="entry name" value="Ac_transferase_dom_sf"/>
</dbReference>
<dbReference type="GO" id="GO:0006633">
    <property type="term" value="P:fatty acid biosynthetic process"/>
    <property type="evidence" value="ECO:0007669"/>
    <property type="project" value="TreeGrafter"/>
</dbReference>
<dbReference type="GO" id="GO:0004312">
    <property type="term" value="F:fatty acid synthase activity"/>
    <property type="evidence" value="ECO:0007669"/>
    <property type="project" value="TreeGrafter"/>
</dbReference>
<dbReference type="PANTHER" id="PTHR43775">
    <property type="entry name" value="FATTY ACID SYNTHASE"/>
    <property type="match status" value="1"/>
</dbReference>
<evidence type="ECO:0000256" key="2">
    <source>
        <dbReference type="ARBA" id="ARBA00022553"/>
    </source>
</evidence>
<dbReference type="AlphaFoldDB" id="A0A6G9GUC4"/>
<evidence type="ECO:0000256" key="1">
    <source>
        <dbReference type="ARBA" id="ARBA00022450"/>
    </source>
</evidence>
<dbReference type="SMART" id="SM00827">
    <property type="entry name" value="PKS_AT"/>
    <property type="match status" value="1"/>
</dbReference>
<dbReference type="InterPro" id="IPR050091">
    <property type="entry name" value="PKS_NRPS_Biosynth_Enz"/>
</dbReference>
<keyword evidence="5" id="KW-0808">Transferase</keyword>
<evidence type="ECO:0000259" key="4">
    <source>
        <dbReference type="SMART" id="SM00827"/>
    </source>
</evidence>
<keyword evidence="2" id="KW-0597">Phosphoprotein</keyword>
<feature type="region of interest" description="Disordered" evidence="3">
    <location>
        <begin position="328"/>
        <end position="348"/>
    </location>
</feature>
<keyword evidence="1" id="KW-0596">Phosphopantetheine</keyword>
<accession>A0A6G9GUC4</accession>